<dbReference type="GO" id="GO:0031491">
    <property type="term" value="F:nucleosome binding"/>
    <property type="evidence" value="ECO:0007669"/>
    <property type="project" value="TreeGrafter"/>
</dbReference>
<dbReference type="Pfam" id="PF00557">
    <property type="entry name" value="Peptidase_M24"/>
    <property type="match status" value="1"/>
</dbReference>
<evidence type="ECO:0000259" key="2">
    <source>
        <dbReference type="Pfam" id="PF00557"/>
    </source>
</evidence>
<dbReference type="Proteomes" id="UP000784294">
    <property type="component" value="Unassembled WGS sequence"/>
</dbReference>
<dbReference type="SUPFAM" id="SSF55920">
    <property type="entry name" value="Creatinase/aminopeptidase"/>
    <property type="match status" value="1"/>
</dbReference>
<comment type="subcellular location">
    <subcellularLocation>
        <location evidence="1">Nucleus</location>
    </subcellularLocation>
    <subcellularLocation>
        <location evidence="1">Chromosome</location>
    </subcellularLocation>
</comment>
<dbReference type="GO" id="GO:0006281">
    <property type="term" value="P:DNA repair"/>
    <property type="evidence" value="ECO:0007669"/>
    <property type="project" value="UniProtKB-UniRule"/>
</dbReference>
<gene>
    <name evidence="3" type="ORF">PXEA_LOCUS5164</name>
</gene>
<dbReference type="EMBL" id="CAAALY010012632">
    <property type="protein sequence ID" value="VEL11724.1"/>
    <property type="molecule type" value="Genomic_DNA"/>
</dbReference>
<accession>A0A3S5B2X1</accession>
<dbReference type="AlphaFoldDB" id="A0A3S5B2X1"/>
<dbReference type="InterPro" id="IPR040258">
    <property type="entry name" value="Spt16"/>
</dbReference>
<dbReference type="InterPro" id="IPR000994">
    <property type="entry name" value="Pept_M24"/>
</dbReference>
<keyword evidence="1" id="KW-0805">Transcription regulation</keyword>
<dbReference type="InterPro" id="IPR036005">
    <property type="entry name" value="Creatinase/aminopeptidase-like"/>
</dbReference>
<protein>
    <recommendedName>
        <fullName evidence="1">FACT complex subunit</fullName>
    </recommendedName>
</protein>
<comment type="similarity">
    <text evidence="1">Belongs to the peptidase M24 family. SPT16 subfamily.</text>
</comment>
<keyword evidence="1" id="KW-0227">DNA damage</keyword>
<evidence type="ECO:0000313" key="4">
    <source>
        <dbReference type="Proteomes" id="UP000784294"/>
    </source>
</evidence>
<dbReference type="OrthoDB" id="10251642at2759"/>
<dbReference type="GO" id="GO:0006368">
    <property type="term" value="P:transcription elongation by RNA polymerase II"/>
    <property type="evidence" value="ECO:0007669"/>
    <property type="project" value="TreeGrafter"/>
</dbReference>
<keyword evidence="1" id="KW-0804">Transcription</keyword>
<organism evidence="3 4">
    <name type="scientific">Protopolystoma xenopodis</name>
    <dbReference type="NCBI Taxonomy" id="117903"/>
    <lineage>
        <taxon>Eukaryota</taxon>
        <taxon>Metazoa</taxon>
        <taxon>Spiralia</taxon>
        <taxon>Lophotrochozoa</taxon>
        <taxon>Platyhelminthes</taxon>
        <taxon>Monogenea</taxon>
        <taxon>Polyopisthocotylea</taxon>
        <taxon>Polystomatidea</taxon>
        <taxon>Polystomatidae</taxon>
        <taxon>Protopolystoma</taxon>
    </lineage>
</organism>
<keyword evidence="1" id="KW-0234">DNA repair</keyword>
<dbReference type="GO" id="GO:0006260">
    <property type="term" value="P:DNA replication"/>
    <property type="evidence" value="ECO:0007669"/>
    <property type="project" value="UniProtKB-KW"/>
</dbReference>
<sequence>MLNFDDNPLHYGVIVCSLGVRYRSYCSNVIRTLLVNPTKEQSDNYEYLHTLFEWAIGEMKPGITFSDFFHSVLSKVEKERPDLSDKLVKPFG</sequence>
<dbReference type="GO" id="GO:0035101">
    <property type="term" value="C:FACT complex"/>
    <property type="evidence" value="ECO:0007669"/>
    <property type="project" value="UniProtKB-UniRule"/>
</dbReference>
<evidence type="ECO:0000313" key="3">
    <source>
        <dbReference type="EMBL" id="VEL11724.1"/>
    </source>
</evidence>
<feature type="domain" description="Peptidase M24" evidence="2">
    <location>
        <begin position="6"/>
        <end position="78"/>
    </location>
</feature>
<proteinExistence type="inferred from homology"/>
<keyword evidence="1" id="KW-0158">Chromosome</keyword>
<keyword evidence="4" id="KW-1185">Reference proteome</keyword>
<name>A0A3S5B2X1_9PLAT</name>
<keyword evidence="1" id="KW-0235">DNA replication</keyword>
<reference evidence="3" key="1">
    <citation type="submission" date="2018-11" db="EMBL/GenBank/DDBJ databases">
        <authorList>
            <consortium name="Pathogen Informatics"/>
        </authorList>
    </citation>
    <scope>NUCLEOTIDE SEQUENCE</scope>
</reference>
<keyword evidence="1" id="KW-0539">Nucleus</keyword>
<comment type="function">
    <text evidence="1">Component of the FACT complex, a general chromatin factor that acts to reorganize nucleosomes. The FACT complex is involved in multiple processes that require DNA as a template such as mRNA elongation, DNA replication and DNA repair. During transcription elongation the FACT complex acts as a histone chaperone that both destabilizes and restores nucleosomal structure. It facilitates the passage of RNA polymerase II and transcription by promoting the dissociation of one histone H2A-H2B dimer from the nucleosome, then subsequently promotes the reestablishment of the nucleosome following the passage of RNA polymerase II.</text>
</comment>
<evidence type="ECO:0000256" key="1">
    <source>
        <dbReference type="RuleBase" id="RU367052"/>
    </source>
</evidence>
<comment type="subunit">
    <text evidence="1">Component of the FACT complex.</text>
</comment>
<comment type="caution">
    <text evidence="3">The sequence shown here is derived from an EMBL/GenBank/DDBJ whole genome shotgun (WGS) entry which is preliminary data.</text>
</comment>
<dbReference type="PANTHER" id="PTHR13980">
    <property type="entry name" value="CDC68 RELATED"/>
    <property type="match status" value="1"/>
</dbReference>
<dbReference type="Gene3D" id="3.90.230.10">
    <property type="entry name" value="Creatinase/methionine aminopeptidase superfamily"/>
    <property type="match status" value="1"/>
</dbReference>
<dbReference type="PANTHER" id="PTHR13980:SF15">
    <property type="entry name" value="FACT COMPLEX SUBUNIT SPT16"/>
    <property type="match status" value="1"/>
</dbReference>